<evidence type="ECO:0000256" key="6">
    <source>
        <dbReference type="ARBA" id="ARBA00040787"/>
    </source>
</evidence>
<evidence type="ECO:0000256" key="2">
    <source>
        <dbReference type="ARBA" id="ARBA00004613"/>
    </source>
</evidence>
<accession>A0ABS2Y4L5</accession>
<evidence type="ECO:0000313" key="9">
    <source>
        <dbReference type="Proteomes" id="UP001166093"/>
    </source>
</evidence>
<dbReference type="Pfam" id="PF01271">
    <property type="entry name" value="Granin"/>
    <property type="match status" value="1"/>
</dbReference>
<keyword evidence="4" id="KW-0964">Secreted</keyword>
<gene>
    <name evidence="8" type="primary">Chga</name>
    <name evidence="8" type="ORF">GTO93_0022510</name>
</gene>
<dbReference type="InterPro" id="IPR001990">
    <property type="entry name" value="Granin"/>
</dbReference>
<comment type="caution">
    <text evidence="8">The sequence shown here is derived from an EMBL/GenBank/DDBJ whole genome shotgun (WGS) entry which is preliminary data.</text>
</comment>
<evidence type="ECO:0000256" key="7">
    <source>
        <dbReference type="SAM" id="MobiDB-lite"/>
    </source>
</evidence>
<feature type="non-terminal residue" evidence="8">
    <location>
        <position position="385"/>
    </location>
</feature>
<reference evidence="8" key="1">
    <citation type="journal article" date="2021" name="Cell">
        <title>Tracing the genetic footprints of vertebrate landing in non-teleost ray-finned fishes.</title>
        <authorList>
            <person name="Bi X."/>
            <person name="Wang K."/>
            <person name="Yang L."/>
            <person name="Pan H."/>
            <person name="Jiang H."/>
            <person name="Wei Q."/>
            <person name="Fang M."/>
            <person name="Yu H."/>
            <person name="Zhu C."/>
            <person name="Cai Y."/>
            <person name="He Y."/>
            <person name="Gan X."/>
            <person name="Zeng H."/>
            <person name="Yu D."/>
            <person name="Zhu Y."/>
            <person name="Jiang H."/>
            <person name="Qiu Q."/>
            <person name="Yang H."/>
            <person name="Zhang Y.E."/>
            <person name="Wang W."/>
            <person name="Zhu M."/>
            <person name="He S."/>
            <person name="Zhang G."/>
        </authorList>
    </citation>
    <scope>NUCLEOTIDE SEQUENCE</scope>
    <source>
        <strain evidence="8">Pddl_001</strain>
    </source>
</reference>
<evidence type="ECO:0000256" key="4">
    <source>
        <dbReference type="ARBA" id="ARBA00022525"/>
    </source>
</evidence>
<dbReference type="EMBL" id="JAAWVQ010108697">
    <property type="protein sequence ID" value="MBN3281425.1"/>
    <property type="molecule type" value="Genomic_DNA"/>
</dbReference>
<comment type="similarity">
    <text evidence="3">Belongs to the chromogranin/secretogranin protein family.</text>
</comment>
<name>A0ABS2Y4L5_POLSP</name>
<keyword evidence="5" id="KW-0968">Cytoplasmic vesicle</keyword>
<evidence type="ECO:0000256" key="5">
    <source>
        <dbReference type="ARBA" id="ARBA00023329"/>
    </source>
</evidence>
<proteinExistence type="inferred from homology"/>
<feature type="compositionally biased region" description="Acidic residues" evidence="7">
    <location>
        <begin position="125"/>
        <end position="142"/>
    </location>
</feature>
<dbReference type="PANTHER" id="PTHR10583:SF1">
    <property type="entry name" value="CHROMOGRANIN-A"/>
    <property type="match status" value="1"/>
</dbReference>
<evidence type="ECO:0000256" key="3">
    <source>
        <dbReference type="ARBA" id="ARBA00005723"/>
    </source>
</evidence>
<feature type="non-terminal residue" evidence="8">
    <location>
        <position position="1"/>
    </location>
</feature>
<sequence>MQVMKCIVEVIADTLSKPSPLPVSQKCLDALRGDDRIISILRHQNLLKELQELAAEGTSERAQKQKKSSNLAYHISGVLHNDKDAEADQSMLAVLGLPKSSADEEEKRDEFQIEEKNDTQLYNDLTEDSAESLQDNEIEQSEEEHKREDTPANHITDSVSKEVPISEEKDSTQEEPEDTREEQSKPSKEEPERKHSSQEEEERENEIREEQRLHKDSSESDSSKNISEENKDEKISQKEDSEADDMKSAEDKVESRKAGEESLHGNMAEREEKSSKAEVEGESKWLNKMDKLAEQPSSKKRFREEEEEENSTESLQAPLPKSPLLDGDLRRHLTAEKHHSKEASVEEDGARSFESAELQMMHHPDVEEKREEEGSANRKPEVGIS</sequence>
<feature type="region of interest" description="Disordered" evidence="7">
    <location>
        <begin position="97"/>
        <end position="385"/>
    </location>
</feature>
<dbReference type="InterPro" id="IPR001819">
    <property type="entry name" value="Chromogranin_AB"/>
</dbReference>
<feature type="compositionally biased region" description="Basic and acidic residues" evidence="7">
    <location>
        <begin position="205"/>
        <end position="293"/>
    </location>
</feature>
<evidence type="ECO:0000256" key="1">
    <source>
        <dbReference type="ARBA" id="ARBA00004398"/>
    </source>
</evidence>
<feature type="compositionally biased region" description="Basic and acidic residues" evidence="7">
    <location>
        <begin position="360"/>
        <end position="385"/>
    </location>
</feature>
<keyword evidence="9" id="KW-1185">Reference proteome</keyword>
<feature type="compositionally biased region" description="Basic and acidic residues" evidence="7">
    <location>
        <begin position="327"/>
        <end position="351"/>
    </location>
</feature>
<protein>
    <recommendedName>
        <fullName evidence="6">Chromogranin-A</fullName>
    </recommendedName>
</protein>
<dbReference type="Proteomes" id="UP001166093">
    <property type="component" value="Unassembled WGS sequence"/>
</dbReference>
<organism evidence="8 9">
    <name type="scientific">Polyodon spathula</name>
    <name type="common">North American paddlefish</name>
    <name type="synonym">Squalus spathula</name>
    <dbReference type="NCBI Taxonomy" id="7913"/>
    <lineage>
        <taxon>Eukaryota</taxon>
        <taxon>Metazoa</taxon>
        <taxon>Chordata</taxon>
        <taxon>Craniata</taxon>
        <taxon>Vertebrata</taxon>
        <taxon>Euteleostomi</taxon>
        <taxon>Actinopterygii</taxon>
        <taxon>Chondrostei</taxon>
        <taxon>Acipenseriformes</taxon>
        <taxon>Polyodontidae</taxon>
        <taxon>Polyodon</taxon>
    </lineage>
</organism>
<comment type="subcellular location">
    <subcellularLocation>
        <location evidence="1">Cytoplasmic vesicle</location>
        <location evidence="1">Secretory vesicle</location>
    </subcellularLocation>
    <subcellularLocation>
        <location evidence="2">Secreted</location>
    </subcellularLocation>
</comment>
<feature type="compositionally biased region" description="Basic and acidic residues" evidence="7">
    <location>
        <begin position="181"/>
        <end position="198"/>
    </location>
</feature>
<evidence type="ECO:0000313" key="8">
    <source>
        <dbReference type="EMBL" id="MBN3281425.1"/>
    </source>
</evidence>
<dbReference type="PANTHER" id="PTHR10583">
    <property type="entry name" value="CHROMOGRANIN"/>
    <property type="match status" value="1"/>
</dbReference>
<feature type="compositionally biased region" description="Basic and acidic residues" evidence="7">
    <location>
        <begin position="108"/>
        <end position="118"/>
    </location>
</feature>